<keyword evidence="3" id="KW-1185">Reference proteome</keyword>
<protein>
    <submittedName>
        <fullName evidence="2">Uncharacterized protein</fullName>
    </submittedName>
</protein>
<feature type="transmembrane region" description="Helical" evidence="1">
    <location>
        <begin position="167"/>
        <end position="188"/>
    </location>
</feature>
<reference evidence="2 3" key="1">
    <citation type="submission" date="2018-05" db="EMBL/GenBank/DDBJ databases">
        <title>Complete genome sequence of Arcticibacterium luteifluviistationis SM1504T, a cytophagaceae bacterium isolated from Arctic surface seawater.</title>
        <authorList>
            <person name="Li Y."/>
            <person name="Qin Q.-L."/>
        </authorList>
    </citation>
    <scope>NUCLEOTIDE SEQUENCE [LARGE SCALE GENOMIC DNA]</scope>
    <source>
        <strain evidence="2 3">SM1504</strain>
    </source>
</reference>
<feature type="transmembrane region" description="Helical" evidence="1">
    <location>
        <begin position="54"/>
        <end position="74"/>
    </location>
</feature>
<evidence type="ECO:0000313" key="3">
    <source>
        <dbReference type="Proteomes" id="UP000249873"/>
    </source>
</evidence>
<dbReference type="OrthoDB" id="1425706at2"/>
<proteinExistence type="predicted"/>
<dbReference type="KEGG" id="als:DJ013_00835"/>
<organism evidence="2 3">
    <name type="scientific">Arcticibacterium luteifluviistationis</name>
    <dbReference type="NCBI Taxonomy" id="1784714"/>
    <lineage>
        <taxon>Bacteria</taxon>
        <taxon>Pseudomonadati</taxon>
        <taxon>Bacteroidota</taxon>
        <taxon>Cytophagia</taxon>
        <taxon>Cytophagales</taxon>
        <taxon>Leadbetterellaceae</taxon>
        <taxon>Arcticibacterium</taxon>
    </lineage>
</organism>
<accession>A0A2Z4G6M0</accession>
<dbReference type="EMBL" id="CP029480">
    <property type="protein sequence ID" value="AWV96807.1"/>
    <property type="molecule type" value="Genomic_DNA"/>
</dbReference>
<gene>
    <name evidence="2" type="ORF">DJ013_00835</name>
</gene>
<name>A0A2Z4G6M0_9BACT</name>
<evidence type="ECO:0000256" key="1">
    <source>
        <dbReference type="SAM" id="Phobius"/>
    </source>
</evidence>
<feature type="transmembrane region" description="Helical" evidence="1">
    <location>
        <begin position="133"/>
        <end position="155"/>
    </location>
</feature>
<dbReference type="Proteomes" id="UP000249873">
    <property type="component" value="Chromosome"/>
</dbReference>
<dbReference type="AlphaFoldDB" id="A0A2Z4G6M0"/>
<feature type="transmembrane region" description="Helical" evidence="1">
    <location>
        <begin position="101"/>
        <end position="121"/>
    </location>
</feature>
<keyword evidence="1" id="KW-0472">Membrane</keyword>
<evidence type="ECO:0000313" key="2">
    <source>
        <dbReference type="EMBL" id="AWV96807.1"/>
    </source>
</evidence>
<keyword evidence="1" id="KW-1133">Transmembrane helix</keyword>
<keyword evidence="1" id="KW-0812">Transmembrane</keyword>
<sequence length="269" mass="31502">MMIRLAIAASATYTKSVGSKLKMNEKHKKQIRNNSILILIGILIIIIFGSEKSWLRYFNVLAILIILRGLIWFVSNSEELLFYIFPTKTIREKKAKFKDKIWSHISMILFFSGLVFLIFQMNNIENIIEELHFWKSFGFLGFSFSLIGLFFLYKFQPSVFSESGRRYSVVFGFILGLISLTISTASFLNKNNAEQEIQQSEYTINRKSTGGKKNKLHWIFIKIRESERRFEIKPNLWNKIKVGDRVLLKLQKGHFEYDFVNEIKPTANN</sequence>
<feature type="transmembrane region" description="Helical" evidence="1">
    <location>
        <begin position="31"/>
        <end position="48"/>
    </location>
</feature>